<dbReference type="InterPro" id="IPR011075">
    <property type="entry name" value="TetR_C"/>
</dbReference>
<evidence type="ECO:0000313" key="7">
    <source>
        <dbReference type="Proteomes" id="UP000236569"/>
    </source>
</evidence>
<dbReference type="PROSITE" id="PS50977">
    <property type="entry name" value="HTH_TETR_2"/>
    <property type="match status" value="1"/>
</dbReference>
<dbReference type="Pfam" id="PF16859">
    <property type="entry name" value="TetR_C_11"/>
    <property type="match status" value="1"/>
</dbReference>
<feature type="DNA-binding region" description="H-T-H motif" evidence="4">
    <location>
        <begin position="37"/>
        <end position="56"/>
    </location>
</feature>
<dbReference type="SUPFAM" id="SSF46689">
    <property type="entry name" value="Homeodomain-like"/>
    <property type="match status" value="1"/>
</dbReference>
<accession>A0A2I9CXG5</accession>
<protein>
    <submittedName>
        <fullName evidence="6">Transcriptional regulator</fullName>
    </submittedName>
</protein>
<evidence type="ECO:0000313" key="6">
    <source>
        <dbReference type="EMBL" id="GBF06773.1"/>
    </source>
</evidence>
<dbReference type="InterPro" id="IPR036271">
    <property type="entry name" value="Tet_transcr_reg_TetR-rel_C_sf"/>
</dbReference>
<dbReference type="AlphaFoldDB" id="A0A2I9CXG5"/>
<dbReference type="RefSeq" id="WP_103130114.1">
    <property type="nucleotide sequence ID" value="NZ_BFAG01000010.1"/>
</dbReference>
<keyword evidence="7" id="KW-1185">Reference proteome</keyword>
<feature type="domain" description="HTH tetR-type" evidence="5">
    <location>
        <begin position="14"/>
        <end position="74"/>
    </location>
</feature>
<comment type="caution">
    <text evidence="6">The sequence shown here is derived from an EMBL/GenBank/DDBJ whole genome shotgun (WGS) entry which is preliminary data.</text>
</comment>
<dbReference type="Gene3D" id="1.10.357.10">
    <property type="entry name" value="Tetracycline Repressor, domain 2"/>
    <property type="match status" value="1"/>
</dbReference>
<organism evidence="6 7">
    <name type="scientific">Deinococcus aerius</name>
    <dbReference type="NCBI Taxonomy" id="200253"/>
    <lineage>
        <taxon>Bacteria</taxon>
        <taxon>Thermotogati</taxon>
        <taxon>Deinococcota</taxon>
        <taxon>Deinococci</taxon>
        <taxon>Deinococcales</taxon>
        <taxon>Deinococcaceae</taxon>
        <taxon>Deinococcus</taxon>
    </lineage>
</organism>
<keyword evidence="2 4" id="KW-0238">DNA-binding</keyword>
<dbReference type="PANTHER" id="PTHR30055:SF148">
    <property type="entry name" value="TETR-FAMILY TRANSCRIPTIONAL REGULATOR"/>
    <property type="match status" value="1"/>
</dbReference>
<dbReference type="InterPro" id="IPR050109">
    <property type="entry name" value="HTH-type_TetR-like_transc_reg"/>
</dbReference>
<proteinExistence type="predicted"/>
<keyword evidence="1" id="KW-0805">Transcription regulation</keyword>
<dbReference type="GO" id="GO:0003700">
    <property type="term" value="F:DNA-binding transcription factor activity"/>
    <property type="evidence" value="ECO:0007669"/>
    <property type="project" value="TreeGrafter"/>
</dbReference>
<dbReference type="Proteomes" id="UP000236569">
    <property type="component" value="Unassembled WGS sequence"/>
</dbReference>
<sequence>MPDDIPTSKRRRGAALDQAIVRAAADELLAAGYVNFNMDRVARRAGTNKNALYRRWPSRAALAFAAYGHLAAEQFTPPDTGNLREDILTIMRGANRHWASPLGAVLRGLLAGIPNDPEVRAQVQARGAEGGAELFLPVLKRAVARGEARPEALRPRVAGVALALLRHEYFMRGAPEVPDAVLMEIVDEVYLPLVRAPGPVRS</sequence>
<evidence type="ECO:0000256" key="3">
    <source>
        <dbReference type="ARBA" id="ARBA00023163"/>
    </source>
</evidence>
<reference evidence="7" key="1">
    <citation type="submission" date="2018-01" db="EMBL/GenBank/DDBJ databases">
        <title>Draft Genome Sequence of the Radioresistant Bacterium Deinococcus aerius TR0125, Isolated from the Higher Atmosphere above Japan.</title>
        <authorList>
            <person name="Satoh K."/>
            <person name="Arai H."/>
            <person name="Sanzen T."/>
            <person name="Kawaguchi Y."/>
            <person name="Hayashi H."/>
            <person name="Yokobori S."/>
            <person name="Yamagishi A."/>
            <person name="Oono Y."/>
            <person name="Narumi I."/>
        </authorList>
    </citation>
    <scope>NUCLEOTIDE SEQUENCE [LARGE SCALE GENOMIC DNA]</scope>
    <source>
        <strain evidence="7">TR0125</strain>
    </source>
</reference>
<dbReference type="GO" id="GO:0000976">
    <property type="term" value="F:transcription cis-regulatory region binding"/>
    <property type="evidence" value="ECO:0007669"/>
    <property type="project" value="TreeGrafter"/>
</dbReference>
<evidence type="ECO:0000256" key="4">
    <source>
        <dbReference type="PROSITE-ProRule" id="PRU00335"/>
    </source>
</evidence>
<dbReference type="InterPro" id="IPR009057">
    <property type="entry name" value="Homeodomain-like_sf"/>
</dbReference>
<gene>
    <name evidence="6" type="ORF">DAERI_100136</name>
</gene>
<dbReference type="PANTHER" id="PTHR30055">
    <property type="entry name" value="HTH-TYPE TRANSCRIPTIONAL REGULATOR RUTR"/>
    <property type="match status" value="1"/>
</dbReference>
<evidence type="ECO:0000256" key="1">
    <source>
        <dbReference type="ARBA" id="ARBA00023015"/>
    </source>
</evidence>
<dbReference type="OrthoDB" id="68474at2"/>
<name>A0A2I9CXG5_9DEIO</name>
<dbReference type="Gene3D" id="1.10.10.60">
    <property type="entry name" value="Homeodomain-like"/>
    <property type="match status" value="1"/>
</dbReference>
<keyword evidence="3" id="KW-0804">Transcription</keyword>
<dbReference type="EMBL" id="BFAG01000010">
    <property type="protein sequence ID" value="GBF06773.1"/>
    <property type="molecule type" value="Genomic_DNA"/>
</dbReference>
<evidence type="ECO:0000259" key="5">
    <source>
        <dbReference type="PROSITE" id="PS50977"/>
    </source>
</evidence>
<dbReference type="InterPro" id="IPR001647">
    <property type="entry name" value="HTH_TetR"/>
</dbReference>
<dbReference type="Pfam" id="PF00440">
    <property type="entry name" value="TetR_N"/>
    <property type="match status" value="1"/>
</dbReference>
<dbReference type="SUPFAM" id="SSF48498">
    <property type="entry name" value="Tetracyclin repressor-like, C-terminal domain"/>
    <property type="match status" value="1"/>
</dbReference>
<evidence type="ECO:0000256" key="2">
    <source>
        <dbReference type="ARBA" id="ARBA00023125"/>
    </source>
</evidence>